<organism evidence="1 2">
    <name type="scientific">Allopontixanthobacter sediminis</name>
    <dbReference type="NCBI Taxonomy" id="1689985"/>
    <lineage>
        <taxon>Bacteria</taxon>
        <taxon>Pseudomonadati</taxon>
        <taxon>Pseudomonadota</taxon>
        <taxon>Alphaproteobacteria</taxon>
        <taxon>Sphingomonadales</taxon>
        <taxon>Erythrobacteraceae</taxon>
        <taxon>Allopontixanthobacter</taxon>
    </lineage>
</organism>
<dbReference type="EMBL" id="WTYL01000001">
    <property type="protein sequence ID" value="MXP43062.1"/>
    <property type="molecule type" value="Genomic_DNA"/>
</dbReference>
<name>A0A845B067_9SPHN</name>
<keyword evidence="2" id="KW-1185">Reference proteome</keyword>
<accession>A0A845B067</accession>
<dbReference type="Proteomes" id="UP000431922">
    <property type="component" value="Unassembled WGS sequence"/>
</dbReference>
<comment type="caution">
    <text evidence="1">The sequence shown here is derived from an EMBL/GenBank/DDBJ whole genome shotgun (WGS) entry which is preliminary data.</text>
</comment>
<evidence type="ECO:0000313" key="1">
    <source>
        <dbReference type="EMBL" id="MXP43062.1"/>
    </source>
</evidence>
<proteinExistence type="predicted"/>
<protein>
    <submittedName>
        <fullName evidence="1">Uncharacterized protein</fullName>
    </submittedName>
</protein>
<reference evidence="1 2" key="1">
    <citation type="submission" date="2019-12" db="EMBL/GenBank/DDBJ databases">
        <title>Genomic-based taxomic classification of the family Erythrobacteraceae.</title>
        <authorList>
            <person name="Xu L."/>
        </authorList>
    </citation>
    <scope>NUCLEOTIDE SEQUENCE [LARGE SCALE GENOMIC DNA]</scope>
    <source>
        <strain evidence="1 2">KCTC 42453</strain>
    </source>
</reference>
<sequence>MKNLADDMSAFLKKVNAMNKLTNISDVNPVFPIARNDKGQVVHQTPEQLSPYQIAGESDAAKYTRQVFAATSDHLARYNAMYMRRDPKLKETLGQHSYAEFDNARTDTKAEIKRHEEKLKLASNFKPDTAMTSLVVGTFQSMKPEERGVAVAKLIAEGDGPTLAILASVSSVYTGLGDEVKSTIADRLYSKADPQTYATWNTAKSNLGKIEAASFAMLPAMSKFANGPDVAAASPDEVRSIATGFAGQ</sequence>
<dbReference type="AlphaFoldDB" id="A0A845B067"/>
<gene>
    <name evidence="1" type="ORF">GRI65_01175</name>
</gene>
<evidence type="ECO:0000313" key="2">
    <source>
        <dbReference type="Proteomes" id="UP000431922"/>
    </source>
</evidence>